<accession>A0A3M2VDQ3</accession>
<evidence type="ECO:0000313" key="3">
    <source>
        <dbReference type="Proteomes" id="UP000282378"/>
    </source>
</evidence>
<feature type="signal peptide" evidence="1">
    <location>
        <begin position="1"/>
        <end position="29"/>
    </location>
</feature>
<dbReference type="Proteomes" id="UP000282378">
    <property type="component" value="Unassembled WGS sequence"/>
</dbReference>
<protein>
    <recommendedName>
        <fullName evidence="4">Outer membrane protein W</fullName>
    </recommendedName>
</protein>
<keyword evidence="1" id="KW-0732">Signal</keyword>
<comment type="caution">
    <text evidence="2">The sequence shown here is derived from an EMBL/GenBank/DDBJ whole genome shotgun (WGS) entry which is preliminary data.</text>
</comment>
<feature type="non-terminal residue" evidence="2">
    <location>
        <position position="52"/>
    </location>
</feature>
<name>A0A3M2VDQ3_PSEYM</name>
<reference evidence="2 3" key="1">
    <citation type="submission" date="2018-08" db="EMBL/GenBank/DDBJ databases">
        <title>Recombination of ecologically and evolutionarily significant loci maintains genetic cohesion in the Pseudomonas syringae species complex.</title>
        <authorList>
            <person name="Dillon M."/>
            <person name="Thakur S."/>
            <person name="Almeida R.N.D."/>
            <person name="Weir B.S."/>
            <person name="Guttman D.S."/>
        </authorList>
    </citation>
    <scope>NUCLEOTIDE SEQUENCE [LARGE SCALE GENOMIC DNA]</scope>
    <source>
        <strain evidence="2 3">88_10</strain>
    </source>
</reference>
<evidence type="ECO:0008006" key="4">
    <source>
        <dbReference type="Google" id="ProtNLM"/>
    </source>
</evidence>
<evidence type="ECO:0000256" key="1">
    <source>
        <dbReference type="SAM" id="SignalP"/>
    </source>
</evidence>
<dbReference type="AlphaFoldDB" id="A0A3M2VDQ3"/>
<organism evidence="2 3">
    <name type="scientific">Pseudomonas syringae pv. maculicola</name>
    <dbReference type="NCBI Taxonomy" id="59511"/>
    <lineage>
        <taxon>Bacteria</taxon>
        <taxon>Pseudomonadati</taxon>
        <taxon>Pseudomonadota</taxon>
        <taxon>Gammaproteobacteria</taxon>
        <taxon>Pseudomonadales</taxon>
        <taxon>Pseudomonadaceae</taxon>
        <taxon>Pseudomonas</taxon>
    </lineage>
</organism>
<dbReference type="EMBL" id="RBNL01004204">
    <property type="protein sequence ID" value="RML37183.1"/>
    <property type="molecule type" value="Genomic_DNA"/>
</dbReference>
<evidence type="ECO:0000313" key="2">
    <source>
        <dbReference type="EMBL" id="RML37183.1"/>
    </source>
</evidence>
<sequence length="52" mass="5360">MIPGASMNKHLLRASLAALALTAPLAANAYEKGDFIVRAGAAHVQPNEDSGE</sequence>
<proteinExistence type="predicted"/>
<gene>
    <name evidence="2" type="ORF">APX70_02592</name>
</gene>
<feature type="chain" id="PRO_5018013524" description="Outer membrane protein W" evidence="1">
    <location>
        <begin position="30"/>
        <end position="52"/>
    </location>
</feature>